<feature type="signal peptide" evidence="2">
    <location>
        <begin position="1"/>
        <end position="24"/>
    </location>
</feature>
<dbReference type="AlphaFoldDB" id="A0A8H6FBK7"/>
<accession>A0A8H6FBK7</accession>
<evidence type="ECO:0000313" key="4">
    <source>
        <dbReference type="Proteomes" id="UP000593566"/>
    </source>
</evidence>
<dbReference type="RefSeq" id="XP_037151815.1">
    <property type="nucleotide sequence ID" value="XM_037292396.1"/>
</dbReference>
<gene>
    <name evidence="3" type="ORF">HO133_001466</name>
</gene>
<evidence type="ECO:0000256" key="2">
    <source>
        <dbReference type="SAM" id="SignalP"/>
    </source>
</evidence>
<proteinExistence type="predicted"/>
<keyword evidence="4" id="KW-1185">Reference proteome</keyword>
<dbReference type="Proteomes" id="UP000593566">
    <property type="component" value="Unassembled WGS sequence"/>
</dbReference>
<organism evidence="3 4">
    <name type="scientific">Letharia lupina</name>
    <dbReference type="NCBI Taxonomy" id="560253"/>
    <lineage>
        <taxon>Eukaryota</taxon>
        <taxon>Fungi</taxon>
        <taxon>Dikarya</taxon>
        <taxon>Ascomycota</taxon>
        <taxon>Pezizomycotina</taxon>
        <taxon>Lecanoromycetes</taxon>
        <taxon>OSLEUM clade</taxon>
        <taxon>Lecanoromycetidae</taxon>
        <taxon>Lecanorales</taxon>
        <taxon>Lecanorineae</taxon>
        <taxon>Parmeliaceae</taxon>
        <taxon>Letharia</taxon>
    </lineage>
</organism>
<evidence type="ECO:0000313" key="3">
    <source>
        <dbReference type="EMBL" id="KAF6222380.1"/>
    </source>
</evidence>
<dbReference type="GeneID" id="59329882"/>
<name>A0A8H6FBK7_9LECA</name>
<evidence type="ECO:0000256" key="1">
    <source>
        <dbReference type="SAM" id="MobiDB-lite"/>
    </source>
</evidence>
<comment type="caution">
    <text evidence="3">The sequence shown here is derived from an EMBL/GenBank/DDBJ whole genome shotgun (WGS) entry which is preliminary data.</text>
</comment>
<dbReference type="EMBL" id="JACCJB010000012">
    <property type="protein sequence ID" value="KAF6222380.1"/>
    <property type="molecule type" value="Genomic_DNA"/>
</dbReference>
<feature type="chain" id="PRO_5034149767" evidence="2">
    <location>
        <begin position="25"/>
        <end position="136"/>
    </location>
</feature>
<reference evidence="3 4" key="1">
    <citation type="journal article" date="2020" name="Genomics">
        <title>Complete, high-quality genomes from long-read metagenomic sequencing of two wolf lichen thalli reveals enigmatic genome architecture.</title>
        <authorList>
            <person name="McKenzie S.K."/>
            <person name="Walston R.F."/>
            <person name="Allen J.L."/>
        </authorList>
    </citation>
    <scope>NUCLEOTIDE SEQUENCE [LARGE SCALE GENOMIC DNA]</scope>
    <source>
        <strain evidence="3">WasteWater1</strain>
    </source>
</reference>
<feature type="region of interest" description="Disordered" evidence="1">
    <location>
        <begin position="69"/>
        <end position="92"/>
    </location>
</feature>
<protein>
    <submittedName>
        <fullName evidence="3">Uncharacterized protein</fullName>
    </submittedName>
</protein>
<keyword evidence="2" id="KW-0732">Signal</keyword>
<sequence length="136" mass="12470">MHLRTSTSAILLCCLLSLFAGASAELIPRNIDLIPRQASASSSPSATAAASAAASAAFTAAASGVAQGGGENNGAGGGQGGGEGGASGGGSNPVIAAGSMGVTSASSKAGAAPRATGEVNARALAMGAAGLIVGML</sequence>
<feature type="compositionally biased region" description="Gly residues" evidence="1">
    <location>
        <begin position="69"/>
        <end position="91"/>
    </location>
</feature>